<evidence type="ECO:0000313" key="2">
    <source>
        <dbReference type="Proteomes" id="UP000197361"/>
    </source>
</evidence>
<protein>
    <submittedName>
        <fullName evidence="1">Uncharacterized protein</fullName>
    </submittedName>
</protein>
<gene>
    <name evidence="1" type="ORF">CDQ92_10535</name>
</gene>
<name>A0A246JWN0_9SPHN</name>
<dbReference type="Proteomes" id="UP000197361">
    <property type="component" value="Unassembled WGS sequence"/>
</dbReference>
<keyword evidence="2" id="KW-1185">Reference proteome</keyword>
<accession>A0A246JWN0</accession>
<comment type="caution">
    <text evidence="1">The sequence shown here is derived from an EMBL/GenBank/DDBJ whole genome shotgun (WGS) entry which is preliminary data.</text>
</comment>
<dbReference type="RefSeq" id="WP_088441297.1">
    <property type="nucleotide sequence ID" value="NZ_BMMC01000001.1"/>
</dbReference>
<proteinExistence type="predicted"/>
<dbReference type="OrthoDB" id="194359at2"/>
<evidence type="ECO:0000313" key="1">
    <source>
        <dbReference type="EMBL" id="OWQ97448.1"/>
    </source>
</evidence>
<sequence length="161" mass="17564">MESQDILVLLKWVSLESQELGALDRARPSVAVSFDPFSVRELGLALYISKTEISESLDRSVDAGLAIRSHGRIKPNRRNMLEFIMHGLKYAFPSKKGAPERGVTTAFAAPMLQGDLISAGSEILCGGKGEGRFGCAPFQVGPSSRFLRHPARCHQNSLTHV</sequence>
<dbReference type="AlphaFoldDB" id="A0A246JWN0"/>
<dbReference type="EMBL" id="NISK01000002">
    <property type="protein sequence ID" value="OWQ97448.1"/>
    <property type="molecule type" value="Genomic_DNA"/>
</dbReference>
<organism evidence="1 2">
    <name type="scientific">Sphingopyxis bauzanensis</name>
    <dbReference type="NCBI Taxonomy" id="651663"/>
    <lineage>
        <taxon>Bacteria</taxon>
        <taxon>Pseudomonadati</taxon>
        <taxon>Pseudomonadota</taxon>
        <taxon>Alphaproteobacteria</taxon>
        <taxon>Sphingomonadales</taxon>
        <taxon>Sphingomonadaceae</taxon>
        <taxon>Sphingopyxis</taxon>
    </lineage>
</organism>
<reference evidence="1 2" key="1">
    <citation type="journal article" date="2010" name="Int. J. Syst. Evol. Microbiol.">
        <title>Sphingopyxis bauzanensis sp. nov., a psychrophilic bacterium isolated from soil.</title>
        <authorList>
            <person name="Zhang D.C."/>
            <person name="Liu H.C."/>
            <person name="Xin Y.H."/>
            <person name="Zhou Y.G."/>
            <person name="Schinner F."/>
            <person name="Margesin R."/>
        </authorList>
    </citation>
    <scope>NUCLEOTIDE SEQUENCE [LARGE SCALE GENOMIC DNA]</scope>
    <source>
        <strain evidence="1 2">DSM 22271</strain>
    </source>
</reference>